<dbReference type="InterPro" id="IPR051607">
    <property type="entry name" value="Metallo-dep_hydrolases"/>
</dbReference>
<dbReference type="InterPro" id="IPR006680">
    <property type="entry name" value="Amidohydro-rel"/>
</dbReference>
<dbReference type="GO" id="GO:0008270">
    <property type="term" value="F:zinc ion binding"/>
    <property type="evidence" value="ECO:0007669"/>
    <property type="project" value="TreeGrafter"/>
</dbReference>
<keyword evidence="7" id="KW-1185">Reference proteome</keyword>
<dbReference type="InParanoid" id="E1ZEN3"/>
<feature type="non-terminal residue" evidence="6">
    <location>
        <position position="452"/>
    </location>
</feature>
<proteinExistence type="predicted"/>
<dbReference type="GO" id="GO:0008892">
    <property type="term" value="F:guanine deaminase activity"/>
    <property type="evidence" value="ECO:0007669"/>
    <property type="project" value="TreeGrafter"/>
</dbReference>
<dbReference type="AlphaFoldDB" id="E1ZEN3"/>
<dbReference type="SUPFAM" id="SSF51556">
    <property type="entry name" value="Metallo-dependent hydrolases"/>
    <property type="match status" value="1"/>
</dbReference>
<feature type="non-terminal residue" evidence="6">
    <location>
        <position position="1"/>
    </location>
</feature>
<dbReference type="OMA" id="HGVHLCD"/>
<dbReference type="Proteomes" id="UP000008141">
    <property type="component" value="Unassembled WGS sequence"/>
</dbReference>
<feature type="domain" description="Amidohydrolase-related" evidence="5">
    <location>
        <begin position="65"/>
        <end position="450"/>
    </location>
</feature>
<dbReference type="UniPathway" id="UPA00603">
    <property type="reaction ID" value="UER00660"/>
</dbReference>
<sequence>PPLFVRGTLVHTPVRGEVELLPDQLVAVDEAGTITAVVPGSQEAACLAAHAGRPEDVLRLEANQFLLPGFCDTHIHASQYSYAGTATDTPLMAWLTKYTFPTEARFAADPSFARRVYSRLICRMVACGTTTALFFATLHLEPCQLLADLLEEAGMRAFVGKARLRGGVSMDRHGGPDLYVESTEQAAASAEAFIRYVRAKQLPRLEPALTPRFLPTCTPVLLRALGELAVRYDVAVQSHIRESYDEVEFVGQLEEAGQGASEAEMFDAAGLLTSKASCCSAVFAHGVLLSDAEVALMAARGSAVAHCPLSNAFFADVVLPVAQLLRRGLKVGLGTDVAGGYDISMLGAQRAAVVASRALPLALRLQQEGDPDSLSWRDALWLATVGGARALGLDRVGTLAPGQQFDALLVDGGCGAAYDLFPQSSPLEQVEKFLCCGDDRHIVQVWVQGRPI</sequence>
<organism evidence="7">
    <name type="scientific">Chlorella variabilis</name>
    <name type="common">Green alga</name>
    <dbReference type="NCBI Taxonomy" id="554065"/>
    <lineage>
        <taxon>Eukaryota</taxon>
        <taxon>Viridiplantae</taxon>
        <taxon>Chlorophyta</taxon>
        <taxon>core chlorophytes</taxon>
        <taxon>Trebouxiophyceae</taxon>
        <taxon>Chlorellales</taxon>
        <taxon>Chlorellaceae</taxon>
        <taxon>Chlorella clade</taxon>
        <taxon>Chlorella</taxon>
    </lineage>
</organism>
<dbReference type="PANTHER" id="PTHR11271:SF6">
    <property type="entry name" value="GUANINE DEAMINASE"/>
    <property type="match status" value="1"/>
</dbReference>
<name>E1ZEN3_CHLVA</name>
<gene>
    <name evidence="6" type="ORF">CHLNCDRAFT_8558</name>
</gene>
<dbReference type="Gene3D" id="2.30.40.10">
    <property type="entry name" value="Urease, subunit C, domain 1"/>
    <property type="match status" value="1"/>
</dbReference>
<protein>
    <recommendedName>
        <fullName evidence="5">Amidohydrolase-related domain-containing protein</fullName>
    </recommendedName>
</protein>
<dbReference type="GO" id="GO:0006147">
    <property type="term" value="P:guanine catabolic process"/>
    <property type="evidence" value="ECO:0007669"/>
    <property type="project" value="UniProtKB-UniPathway"/>
</dbReference>
<dbReference type="STRING" id="554065.E1ZEN3"/>
<accession>E1ZEN3</accession>
<evidence type="ECO:0000259" key="5">
    <source>
        <dbReference type="Pfam" id="PF01979"/>
    </source>
</evidence>
<evidence type="ECO:0000256" key="3">
    <source>
        <dbReference type="ARBA" id="ARBA00022801"/>
    </source>
</evidence>
<evidence type="ECO:0000256" key="2">
    <source>
        <dbReference type="ARBA" id="ARBA00022723"/>
    </source>
</evidence>
<dbReference type="GO" id="GO:0005829">
    <property type="term" value="C:cytosol"/>
    <property type="evidence" value="ECO:0007669"/>
    <property type="project" value="TreeGrafter"/>
</dbReference>
<reference evidence="6 7" key="1">
    <citation type="journal article" date="2010" name="Plant Cell">
        <title>The Chlorella variabilis NC64A genome reveals adaptation to photosymbiosis, coevolution with viruses, and cryptic sex.</title>
        <authorList>
            <person name="Blanc G."/>
            <person name="Duncan G."/>
            <person name="Agarkova I."/>
            <person name="Borodovsky M."/>
            <person name="Gurnon J."/>
            <person name="Kuo A."/>
            <person name="Lindquist E."/>
            <person name="Lucas S."/>
            <person name="Pangilinan J."/>
            <person name="Polle J."/>
            <person name="Salamov A."/>
            <person name="Terry A."/>
            <person name="Yamada T."/>
            <person name="Dunigan D.D."/>
            <person name="Grigoriev I.V."/>
            <person name="Claverie J.M."/>
            <person name="Van Etten J.L."/>
        </authorList>
    </citation>
    <scope>NUCLEOTIDE SEQUENCE [LARGE SCALE GENOMIC DNA]</scope>
    <source>
        <strain evidence="6 7">NC64A</strain>
    </source>
</reference>
<keyword evidence="2" id="KW-0479">Metal-binding</keyword>
<evidence type="ECO:0000313" key="6">
    <source>
        <dbReference type="EMBL" id="EFN55526.1"/>
    </source>
</evidence>
<evidence type="ECO:0000256" key="1">
    <source>
        <dbReference type="ARBA" id="ARBA00001947"/>
    </source>
</evidence>
<dbReference type="InterPro" id="IPR011059">
    <property type="entry name" value="Metal-dep_hydrolase_composite"/>
</dbReference>
<dbReference type="Pfam" id="PF01979">
    <property type="entry name" value="Amidohydro_1"/>
    <property type="match status" value="1"/>
</dbReference>
<dbReference type="Gene3D" id="3.20.20.140">
    <property type="entry name" value="Metal-dependent hydrolases"/>
    <property type="match status" value="1"/>
</dbReference>
<dbReference type="EMBL" id="GL433844">
    <property type="protein sequence ID" value="EFN55526.1"/>
    <property type="molecule type" value="Genomic_DNA"/>
</dbReference>
<evidence type="ECO:0000256" key="4">
    <source>
        <dbReference type="ARBA" id="ARBA00022833"/>
    </source>
</evidence>
<keyword evidence="3" id="KW-0378">Hydrolase</keyword>
<dbReference type="KEGG" id="cvr:CHLNCDRAFT_8558"/>
<keyword evidence="4" id="KW-0862">Zinc</keyword>
<evidence type="ECO:0000313" key="7">
    <source>
        <dbReference type="Proteomes" id="UP000008141"/>
    </source>
</evidence>
<dbReference type="InterPro" id="IPR032466">
    <property type="entry name" value="Metal_Hydrolase"/>
</dbReference>
<dbReference type="RefSeq" id="XP_005847628.1">
    <property type="nucleotide sequence ID" value="XM_005847566.1"/>
</dbReference>
<dbReference type="eggNOG" id="KOG3968">
    <property type="taxonomic scope" value="Eukaryota"/>
</dbReference>
<dbReference type="PANTHER" id="PTHR11271">
    <property type="entry name" value="GUANINE DEAMINASE"/>
    <property type="match status" value="1"/>
</dbReference>
<comment type="cofactor">
    <cofactor evidence="1">
        <name>Zn(2+)</name>
        <dbReference type="ChEBI" id="CHEBI:29105"/>
    </cofactor>
</comment>
<dbReference type="GeneID" id="17355018"/>
<dbReference type="OrthoDB" id="194468at2759"/>